<dbReference type="Pfam" id="PF01329">
    <property type="entry name" value="Pterin_4a"/>
    <property type="match status" value="1"/>
</dbReference>
<reference evidence="5" key="1">
    <citation type="submission" date="2021-03" db="EMBL/GenBank/DDBJ databases">
        <title>Ottowia sp. 27C isolated from the cloaca of a Giant Asian pond turtle (Heosemys grandis).</title>
        <authorList>
            <person name="Spergser J."/>
            <person name="Busse H.-J."/>
        </authorList>
    </citation>
    <scope>NUCLEOTIDE SEQUENCE</scope>
    <source>
        <strain evidence="5">27C</strain>
    </source>
</reference>
<keyword evidence="6" id="KW-1185">Reference proteome</keyword>
<evidence type="ECO:0000256" key="1">
    <source>
        <dbReference type="ARBA" id="ARBA00001554"/>
    </source>
</evidence>
<evidence type="ECO:0000256" key="3">
    <source>
        <dbReference type="ARBA" id="ARBA00013252"/>
    </source>
</evidence>
<accession>A0A975H4Z8</accession>
<proteinExistence type="inferred from homology"/>
<dbReference type="AlphaFoldDB" id="A0A975H4Z8"/>
<dbReference type="CDD" id="cd00488">
    <property type="entry name" value="PCD_DCoH"/>
    <property type="match status" value="1"/>
</dbReference>
<dbReference type="InterPro" id="IPR001533">
    <property type="entry name" value="Pterin_deHydtase"/>
</dbReference>
<comment type="catalytic activity">
    <reaction evidence="1">
        <text>(4aS,6R)-4a-hydroxy-L-erythro-5,6,7,8-tetrahydrobiopterin = (6R)-L-erythro-6,7-dihydrobiopterin + H2O</text>
        <dbReference type="Rhea" id="RHEA:11920"/>
        <dbReference type="ChEBI" id="CHEBI:15377"/>
        <dbReference type="ChEBI" id="CHEBI:15642"/>
        <dbReference type="ChEBI" id="CHEBI:43120"/>
        <dbReference type="EC" id="4.2.1.96"/>
    </reaction>
</comment>
<gene>
    <name evidence="5" type="ORF">J1M35_08555</name>
</gene>
<dbReference type="EMBL" id="CP071796">
    <property type="protein sequence ID" value="QTD46905.1"/>
    <property type="molecule type" value="Genomic_DNA"/>
</dbReference>
<name>A0A975H4Z8_9BURK</name>
<dbReference type="GO" id="GO:0008124">
    <property type="term" value="F:4-alpha-hydroxytetrahydrobiopterin dehydratase activity"/>
    <property type="evidence" value="ECO:0007669"/>
    <property type="project" value="UniProtKB-EC"/>
</dbReference>
<evidence type="ECO:0000256" key="2">
    <source>
        <dbReference type="ARBA" id="ARBA00006472"/>
    </source>
</evidence>
<dbReference type="EC" id="4.2.1.96" evidence="3"/>
<evidence type="ECO:0000313" key="5">
    <source>
        <dbReference type="EMBL" id="QTD46905.1"/>
    </source>
</evidence>
<protein>
    <recommendedName>
        <fullName evidence="3">4a-hydroxytetrahydrobiopterin dehydratase</fullName>
        <ecNumber evidence="3">4.2.1.96</ecNumber>
    </recommendedName>
</protein>
<dbReference type="KEGG" id="otd:J1M35_08555"/>
<dbReference type="GO" id="GO:0006729">
    <property type="term" value="P:tetrahydrobiopterin biosynthetic process"/>
    <property type="evidence" value="ECO:0007669"/>
    <property type="project" value="InterPro"/>
</dbReference>
<dbReference type="PANTHER" id="PTHR12599:SF0">
    <property type="entry name" value="PTERIN-4-ALPHA-CARBINOLAMINE DEHYDRATASE"/>
    <property type="match status" value="1"/>
</dbReference>
<evidence type="ECO:0000313" key="6">
    <source>
        <dbReference type="Proteomes" id="UP000663903"/>
    </source>
</evidence>
<sequence length="99" mass="10439">MEASLRNLSGWRATTADTAPAIEKGWRLPGLRQAMALAQAVAALAESLNHHPDLFVGHGRCRVRWTTHDAGGVTALDLDAARQTDALAARLGAAPETTA</sequence>
<keyword evidence="4" id="KW-0456">Lyase</keyword>
<dbReference type="InterPro" id="IPR036428">
    <property type="entry name" value="PCD_sf"/>
</dbReference>
<organism evidence="5 6">
    <name type="scientific">Ottowia testudinis</name>
    <dbReference type="NCBI Taxonomy" id="2816950"/>
    <lineage>
        <taxon>Bacteria</taxon>
        <taxon>Pseudomonadati</taxon>
        <taxon>Pseudomonadota</taxon>
        <taxon>Betaproteobacteria</taxon>
        <taxon>Burkholderiales</taxon>
        <taxon>Comamonadaceae</taxon>
        <taxon>Ottowia</taxon>
    </lineage>
</organism>
<comment type="similarity">
    <text evidence="2">Belongs to the pterin-4-alpha-carbinolamine dehydratase family.</text>
</comment>
<dbReference type="Gene3D" id="3.30.1360.20">
    <property type="entry name" value="Transcriptional coactivator/pterin dehydratase"/>
    <property type="match status" value="1"/>
</dbReference>
<evidence type="ECO:0000256" key="4">
    <source>
        <dbReference type="ARBA" id="ARBA00023239"/>
    </source>
</evidence>
<dbReference type="Proteomes" id="UP000663903">
    <property type="component" value="Chromosome"/>
</dbReference>
<dbReference type="PANTHER" id="PTHR12599">
    <property type="entry name" value="PTERIN-4-ALPHA-CARBINOLAMINE DEHYDRATASE"/>
    <property type="match status" value="1"/>
</dbReference>
<dbReference type="SUPFAM" id="SSF55248">
    <property type="entry name" value="PCD-like"/>
    <property type="match status" value="1"/>
</dbReference>